<proteinExistence type="predicted"/>
<feature type="transmembrane region" description="Helical" evidence="1">
    <location>
        <begin position="121"/>
        <end position="146"/>
    </location>
</feature>
<accession>A0A6J6NA52</accession>
<dbReference type="EMBL" id="CAEZXP010000001">
    <property type="protein sequence ID" value="CAB4683016.1"/>
    <property type="molecule type" value="Genomic_DNA"/>
</dbReference>
<name>A0A6J6NA52_9ZZZZ</name>
<keyword evidence="1" id="KW-0472">Membrane</keyword>
<dbReference type="Pfam" id="PF01578">
    <property type="entry name" value="Cytochrom_C_asm"/>
    <property type="match status" value="1"/>
</dbReference>
<dbReference type="GO" id="GO:0017004">
    <property type="term" value="P:cytochrome complex assembly"/>
    <property type="evidence" value="ECO:0007669"/>
    <property type="project" value="InterPro"/>
</dbReference>
<dbReference type="InterPro" id="IPR052372">
    <property type="entry name" value="YpjD/HemX"/>
</dbReference>
<feature type="transmembrane region" description="Helical" evidence="1">
    <location>
        <begin position="204"/>
        <end position="222"/>
    </location>
</feature>
<reference evidence="3" key="1">
    <citation type="submission" date="2020-05" db="EMBL/GenBank/DDBJ databases">
        <authorList>
            <person name="Chiriac C."/>
            <person name="Salcher M."/>
            <person name="Ghai R."/>
            <person name="Kavagutti S V."/>
        </authorList>
    </citation>
    <scope>NUCLEOTIDE SEQUENCE</scope>
</reference>
<keyword evidence="1" id="KW-0812">Transmembrane</keyword>
<organism evidence="3">
    <name type="scientific">freshwater metagenome</name>
    <dbReference type="NCBI Taxonomy" id="449393"/>
    <lineage>
        <taxon>unclassified sequences</taxon>
        <taxon>metagenomes</taxon>
        <taxon>ecological metagenomes</taxon>
    </lineage>
</organism>
<feature type="domain" description="Cytochrome c assembly protein" evidence="2">
    <location>
        <begin position="56"/>
        <end position="243"/>
    </location>
</feature>
<feature type="transmembrane region" description="Helical" evidence="1">
    <location>
        <begin position="83"/>
        <end position="101"/>
    </location>
</feature>
<gene>
    <name evidence="3" type="ORF">UFOPK2399_00079</name>
</gene>
<dbReference type="PANTHER" id="PTHR38034:SF1">
    <property type="entry name" value="INNER MEMBRANE PROTEIN YPJD"/>
    <property type="match status" value="1"/>
</dbReference>
<feature type="transmembrane region" description="Helical" evidence="1">
    <location>
        <begin position="229"/>
        <end position="247"/>
    </location>
</feature>
<evidence type="ECO:0000259" key="2">
    <source>
        <dbReference type="Pfam" id="PF01578"/>
    </source>
</evidence>
<feature type="transmembrane region" description="Helical" evidence="1">
    <location>
        <begin position="56"/>
        <end position="76"/>
    </location>
</feature>
<keyword evidence="1" id="KW-1133">Transmembrane helix</keyword>
<feature type="transmembrane region" description="Helical" evidence="1">
    <location>
        <begin position="172"/>
        <end position="192"/>
    </location>
</feature>
<evidence type="ECO:0000313" key="3">
    <source>
        <dbReference type="EMBL" id="CAB4683016.1"/>
    </source>
</evidence>
<protein>
    <submittedName>
        <fullName evidence="3">Unannotated protein</fullName>
    </submittedName>
</protein>
<dbReference type="PANTHER" id="PTHR38034">
    <property type="entry name" value="INNER MEMBRANE PROTEIN YPJD"/>
    <property type="match status" value="1"/>
</dbReference>
<sequence>MIELLFWPVLVGYGEAALAYASPRGDRLATWGVRLGWLAQTALLSVQAAHAEGFPWGTWAGSLNLFVWFVVGTYLIWGCRPRYRLLGLAVMPLAAILFLVARVGGGTSSGQKSHYGNLFLTLHVGCVLAAFAGFTLAAALAGLYLLEERRLKRRAADILRLRMPPLATLDALMRRTIAVAVPFLTVGLIVGIARLQRNGGGVDALMVATVLTWLLYASFLVMRPTGRHAARFALVGFALVIVVRVVLEGTHLS</sequence>
<evidence type="ECO:0000256" key="1">
    <source>
        <dbReference type="SAM" id="Phobius"/>
    </source>
</evidence>
<dbReference type="GO" id="GO:0020037">
    <property type="term" value="F:heme binding"/>
    <property type="evidence" value="ECO:0007669"/>
    <property type="project" value="InterPro"/>
</dbReference>
<dbReference type="InterPro" id="IPR002541">
    <property type="entry name" value="Cyt_c_assembly"/>
</dbReference>
<dbReference type="AlphaFoldDB" id="A0A6J6NA52"/>